<evidence type="ECO:0000256" key="1">
    <source>
        <dbReference type="SAM" id="MobiDB-lite"/>
    </source>
</evidence>
<dbReference type="Gene3D" id="3.40.50.150">
    <property type="entry name" value="Vaccinia Virus protein VP39"/>
    <property type="match status" value="1"/>
</dbReference>
<evidence type="ECO:0000313" key="4">
    <source>
        <dbReference type="Proteomes" id="UP000256829"/>
    </source>
</evidence>
<sequence>MTQGSRALPSSGFPSRRTTMNNLHSPAEAVPQLWKTRYGVMNSVPGRCPASRSLAQYGEWIEQELDQLSEIVADDQHVLEFGSEYGAHALWFARAVGDRGKVHVIEPRRMVMQQLCANVALNGLQNVHTHPMWLGRNSGTAELGSILSDVEGTERKERVPVRTLDELDLDALHLIKINYSGELLAVLEGAGGTIRRLRPNLYFRMGEQDLAEEEVRRVKDLGYRVWSHLPYLYSRNNQVGNTVNIFPGRVYQNVIATPQEGGVAFERLIEL</sequence>
<accession>A0A3D8VLF4</accession>
<keyword evidence="4" id="KW-1185">Reference proteome</keyword>
<protein>
    <submittedName>
        <fullName evidence="3">FkbM family methyltransferase</fullName>
    </submittedName>
</protein>
<keyword evidence="3" id="KW-0808">Transferase</keyword>
<dbReference type="GO" id="GO:0008168">
    <property type="term" value="F:methyltransferase activity"/>
    <property type="evidence" value="ECO:0007669"/>
    <property type="project" value="UniProtKB-KW"/>
</dbReference>
<dbReference type="InterPro" id="IPR029063">
    <property type="entry name" value="SAM-dependent_MTases_sf"/>
</dbReference>
<dbReference type="Proteomes" id="UP000256829">
    <property type="component" value="Unassembled WGS sequence"/>
</dbReference>
<dbReference type="GO" id="GO:0032259">
    <property type="term" value="P:methylation"/>
    <property type="evidence" value="ECO:0007669"/>
    <property type="project" value="UniProtKB-KW"/>
</dbReference>
<evidence type="ECO:0000313" key="3">
    <source>
        <dbReference type="EMBL" id="RDY69658.1"/>
    </source>
</evidence>
<reference evidence="3 4" key="1">
    <citation type="submission" date="2018-08" db="EMBL/GenBank/DDBJ databases">
        <title>Lysobacter soli KCTC 22011, whole genome shotgun sequence.</title>
        <authorList>
            <person name="Zhang X."/>
            <person name="Feng G."/>
            <person name="Zhu H."/>
        </authorList>
    </citation>
    <scope>NUCLEOTIDE SEQUENCE [LARGE SCALE GENOMIC DNA]</scope>
    <source>
        <strain evidence="3 4">KCTC 22011</strain>
    </source>
</reference>
<comment type="caution">
    <text evidence="3">The sequence shown here is derived from an EMBL/GenBank/DDBJ whole genome shotgun (WGS) entry which is preliminary data.</text>
</comment>
<feature type="compositionally biased region" description="Polar residues" evidence="1">
    <location>
        <begin position="12"/>
        <end position="21"/>
    </location>
</feature>
<feature type="domain" description="Methyltransferase FkbM" evidence="2">
    <location>
        <begin position="90"/>
        <end position="225"/>
    </location>
</feature>
<dbReference type="Pfam" id="PF05050">
    <property type="entry name" value="Methyltransf_21"/>
    <property type="match status" value="1"/>
</dbReference>
<dbReference type="EMBL" id="QTJR01000001">
    <property type="protein sequence ID" value="RDY69658.1"/>
    <property type="molecule type" value="Genomic_DNA"/>
</dbReference>
<evidence type="ECO:0000259" key="2">
    <source>
        <dbReference type="Pfam" id="PF05050"/>
    </source>
</evidence>
<keyword evidence="3" id="KW-0489">Methyltransferase</keyword>
<dbReference type="InterPro" id="IPR006342">
    <property type="entry name" value="FkbM_mtfrase"/>
</dbReference>
<dbReference type="AlphaFoldDB" id="A0A3D8VLF4"/>
<proteinExistence type="predicted"/>
<dbReference type="NCBIfam" id="TIGR01444">
    <property type="entry name" value="fkbM_fam"/>
    <property type="match status" value="1"/>
</dbReference>
<gene>
    <name evidence="3" type="ORF">DX912_02645</name>
</gene>
<dbReference type="SUPFAM" id="SSF53335">
    <property type="entry name" value="S-adenosyl-L-methionine-dependent methyltransferases"/>
    <property type="match status" value="1"/>
</dbReference>
<name>A0A3D8VLF4_9GAMM</name>
<feature type="region of interest" description="Disordered" evidence="1">
    <location>
        <begin position="1"/>
        <end position="21"/>
    </location>
</feature>
<organism evidence="3 4">
    <name type="scientific">Lysobacter soli</name>
    <dbReference type="NCBI Taxonomy" id="453783"/>
    <lineage>
        <taxon>Bacteria</taxon>
        <taxon>Pseudomonadati</taxon>
        <taxon>Pseudomonadota</taxon>
        <taxon>Gammaproteobacteria</taxon>
        <taxon>Lysobacterales</taxon>
        <taxon>Lysobacteraceae</taxon>
        <taxon>Lysobacter</taxon>
    </lineage>
</organism>